<accession>A0A6H1ZAV0</accession>
<dbReference type="AlphaFoldDB" id="A0A6H1ZAV0"/>
<dbReference type="EMBL" id="MT143701">
    <property type="protein sequence ID" value="QJB00786.1"/>
    <property type="molecule type" value="Genomic_DNA"/>
</dbReference>
<dbReference type="EMBL" id="MT144594">
    <property type="protein sequence ID" value="QJH93964.1"/>
    <property type="molecule type" value="Genomic_DNA"/>
</dbReference>
<evidence type="ECO:0000313" key="4">
    <source>
        <dbReference type="EMBL" id="QJH93964.1"/>
    </source>
</evidence>
<gene>
    <name evidence="3" type="ORF">MM171A00166_0029</name>
    <name evidence="5" type="ORF">MM415A00140_0052</name>
    <name evidence="2" type="ORF">MM415B00227_0024</name>
    <name evidence="1" type="ORF">TM448A00134_0018</name>
    <name evidence="4" type="ORF">TM448B00166_0008</name>
</gene>
<evidence type="ECO:0000313" key="2">
    <source>
        <dbReference type="EMBL" id="QJA67362.1"/>
    </source>
</evidence>
<name>A0A6H1ZAV0_9ZZZZ</name>
<proteinExistence type="predicted"/>
<evidence type="ECO:0000313" key="3">
    <source>
        <dbReference type="EMBL" id="QJB00786.1"/>
    </source>
</evidence>
<dbReference type="EMBL" id="MT143979">
    <property type="protein sequence ID" value="QJA44684.1"/>
    <property type="molecule type" value="Genomic_DNA"/>
</dbReference>
<dbReference type="EMBL" id="MT141570">
    <property type="protein sequence ID" value="QJA67362.1"/>
    <property type="molecule type" value="Genomic_DNA"/>
</dbReference>
<dbReference type="EMBL" id="MT145197">
    <property type="protein sequence ID" value="QJI05302.1"/>
    <property type="molecule type" value="Genomic_DNA"/>
</dbReference>
<protein>
    <submittedName>
        <fullName evidence="1">Uncharacterized protein</fullName>
    </submittedName>
</protein>
<reference evidence="1" key="1">
    <citation type="submission" date="2020-03" db="EMBL/GenBank/DDBJ databases">
        <title>The deep terrestrial virosphere.</title>
        <authorList>
            <person name="Holmfeldt K."/>
            <person name="Nilsson E."/>
            <person name="Simone D."/>
            <person name="Lopez-Fernandez M."/>
            <person name="Wu X."/>
            <person name="de Brujin I."/>
            <person name="Lundin D."/>
            <person name="Andersson A."/>
            <person name="Bertilsson S."/>
            <person name="Dopson M."/>
        </authorList>
    </citation>
    <scope>NUCLEOTIDE SEQUENCE</scope>
    <source>
        <strain evidence="3">MM171A00166</strain>
        <strain evidence="5">MM415A00140</strain>
        <strain evidence="2">MM415B00227</strain>
        <strain evidence="1">TM448A00134</strain>
        <strain evidence="4">TM448B00166</strain>
    </source>
</reference>
<evidence type="ECO:0000313" key="1">
    <source>
        <dbReference type="EMBL" id="QJA44684.1"/>
    </source>
</evidence>
<sequence length="143" mass="16512">MTNPVIHEDHCSYWSGIPQARQTEFTRRAVGLLVTAFRTGVYNLPVLWKRVDWRYGNGVSFILGNRPALASWDFNQLTRLVIGAHDECIRVEVEPHGFGYLKINMWPRKGRHGQMSERHPTMEEAIASYREDNPPPQPREVSP</sequence>
<evidence type="ECO:0000313" key="5">
    <source>
        <dbReference type="EMBL" id="QJI05302.1"/>
    </source>
</evidence>
<organism evidence="1">
    <name type="scientific">viral metagenome</name>
    <dbReference type="NCBI Taxonomy" id="1070528"/>
    <lineage>
        <taxon>unclassified sequences</taxon>
        <taxon>metagenomes</taxon>
        <taxon>organismal metagenomes</taxon>
    </lineage>
</organism>